<evidence type="ECO:0000256" key="5">
    <source>
        <dbReference type="ARBA" id="ARBA00022694"/>
    </source>
</evidence>
<name>D1C7W9_SPHTD</name>
<reference evidence="10" key="1">
    <citation type="submission" date="2009-11" db="EMBL/GenBank/DDBJ databases">
        <title>The complete chromosome 1 of Sphaerobacter thermophilus DSM 20745.</title>
        <authorList>
            <person name="Lucas S."/>
            <person name="Copeland A."/>
            <person name="Lapidus A."/>
            <person name="Glavina del Rio T."/>
            <person name="Dalin E."/>
            <person name="Tice H."/>
            <person name="Bruce D."/>
            <person name="Goodwin L."/>
            <person name="Pitluck S."/>
            <person name="Kyrpides N."/>
            <person name="Mavromatis K."/>
            <person name="Ivanova N."/>
            <person name="Mikhailova N."/>
            <person name="LaButti K.M."/>
            <person name="Clum A."/>
            <person name="Sun H.I."/>
            <person name="Brettin T."/>
            <person name="Detter J.C."/>
            <person name="Han C."/>
            <person name="Larimer F."/>
            <person name="Land M."/>
            <person name="Hauser L."/>
            <person name="Markowitz V."/>
            <person name="Cheng J.F."/>
            <person name="Hugenholtz P."/>
            <person name="Woyke T."/>
            <person name="Wu D."/>
            <person name="Steenblock K."/>
            <person name="Schneider S."/>
            <person name="Pukall R."/>
            <person name="Goeker M."/>
            <person name="Klenk H.P."/>
            <person name="Eisen J.A."/>
        </authorList>
    </citation>
    <scope>NUCLEOTIDE SEQUENCE [LARGE SCALE GENOMIC DNA]</scope>
    <source>
        <strain evidence="10">ATCC 49802 / DSM 20745 / S 6022</strain>
    </source>
</reference>
<protein>
    <recommendedName>
        <fullName evidence="7">tRNA (guanosine(18)-2'-O)-methyltransferase</fullName>
        <ecNumber evidence="7">2.1.1.34</ecNumber>
    </recommendedName>
    <alternativeName>
        <fullName evidence="7">tRNA [Gm18] methyltransferase</fullName>
    </alternativeName>
</protein>
<feature type="binding site" evidence="7">
    <location>
        <position position="141"/>
    </location>
    <ligand>
        <name>S-adenosyl-L-methionine</name>
        <dbReference type="ChEBI" id="CHEBI:59789"/>
    </ligand>
</feature>
<dbReference type="InterPro" id="IPR001537">
    <property type="entry name" value="SpoU_MeTrfase"/>
</dbReference>
<dbReference type="InParanoid" id="D1C7W9"/>
<evidence type="ECO:0000313" key="9">
    <source>
        <dbReference type="EMBL" id="ACZ39840.1"/>
    </source>
</evidence>
<dbReference type="Pfam" id="PF00588">
    <property type="entry name" value="SpoU_methylase"/>
    <property type="match status" value="1"/>
</dbReference>
<evidence type="ECO:0000313" key="10">
    <source>
        <dbReference type="Proteomes" id="UP000002027"/>
    </source>
</evidence>
<dbReference type="GO" id="GO:0141100">
    <property type="term" value="F:tRNA (guanine(18)-2'-O)-methyltransferase activity"/>
    <property type="evidence" value="ECO:0007669"/>
    <property type="project" value="UniProtKB-UniRule"/>
</dbReference>
<evidence type="ECO:0000256" key="7">
    <source>
        <dbReference type="HAMAP-Rule" id="MF_02060"/>
    </source>
</evidence>
<dbReference type="AlphaFoldDB" id="D1C7W9"/>
<evidence type="ECO:0000256" key="6">
    <source>
        <dbReference type="ARBA" id="ARBA00022884"/>
    </source>
</evidence>
<gene>
    <name evidence="7" type="primary">trmH</name>
    <name evidence="9" type="ordered locus">Sthe_2424</name>
</gene>
<proteinExistence type="inferred from homology"/>
<comment type="similarity">
    <text evidence="7">Belongs to the class IV-like SAM-binding methyltransferase superfamily. RNA methyltransferase TrmH family.</text>
</comment>
<dbReference type="EMBL" id="CP001823">
    <property type="protein sequence ID" value="ACZ39840.1"/>
    <property type="molecule type" value="Genomic_DNA"/>
</dbReference>
<evidence type="ECO:0000256" key="4">
    <source>
        <dbReference type="ARBA" id="ARBA00022691"/>
    </source>
</evidence>
<accession>D1C7W9</accession>
<dbReference type="InterPro" id="IPR029026">
    <property type="entry name" value="tRNA_m1G_MTases_N"/>
</dbReference>
<organism evidence="9 10">
    <name type="scientific">Sphaerobacter thermophilus (strain ATCC 49802 / DSM 20745 / KCCM 41009 / NCIMB 13125 / S 6022)</name>
    <dbReference type="NCBI Taxonomy" id="479434"/>
    <lineage>
        <taxon>Bacteria</taxon>
        <taxon>Pseudomonadati</taxon>
        <taxon>Thermomicrobiota</taxon>
        <taxon>Thermomicrobia</taxon>
        <taxon>Sphaerobacterales</taxon>
        <taxon>Sphaerobacterineae</taxon>
        <taxon>Sphaerobacteraceae</taxon>
        <taxon>Sphaerobacter</taxon>
    </lineage>
</organism>
<sequence length="190" mass="21163">MVDVLARRQPDLTVVIENVHDPHNISAVLRSCDAVGLLTVHLVYTIEEWPELSRVSSASAVKWLDIVRHESIEACYQALRAQGFTIYATHLSAASRDLYDLDLTGPVALVFGNEHRGVSDEAVANADGSVVIPMMGMVQSLNISVACAVSLYEALRQRRAVGAYDRPKLSAEERQARLVRWLQRERRVLE</sequence>
<evidence type="ECO:0000256" key="2">
    <source>
        <dbReference type="ARBA" id="ARBA00022603"/>
    </source>
</evidence>
<keyword evidence="1 7" id="KW-0820">tRNA-binding</keyword>
<dbReference type="KEGG" id="sti:Sthe_2424"/>
<reference evidence="9 10" key="2">
    <citation type="journal article" date="2010" name="Stand. Genomic Sci.">
        <title>Complete genome sequence of Desulfohalobium retbaense type strain (HR(100)).</title>
        <authorList>
            <person name="Spring S."/>
            <person name="Nolan M."/>
            <person name="Lapidus A."/>
            <person name="Glavina Del Rio T."/>
            <person name="Copeland A."/>
            <person name="Tice H."/>
            <person name="Cheng J.F."/>
            <person name="Lucas S."/>
            <person name="Land M."/>
            <person name="Chen F."/>
            <person name="Bruce D."/>
            <person name="Goodwin L."/>
            <person name="Pitluck S."/>
            <person name="Ivanova N."/>
            <person name="Mavromatis K."/>
            <person name="Mikhailova N."/>
            <person name="Pati A."/>
            <person name="Chen A."/>
            <person name="Palaniappan K."/>
            <person name="Hauser L."/>
            <person name="Chang Y.J."/>
            <person name="Jeffries C.D."/>
            <person name="Munk C."/>
            <person name="Kiss H."/>
            <person name="Chain P."/>
            <person name="Han C."/>
            <person name="Brettin T."/>
            <person name="Detter J.C."/>
            <person name="Schuler E."/>
            <person name="Goker M."/>
            <person name="Rohde M."/>
            <person name="Bristow J."/>
            <person name="Eisen J.A."/>
            <person name="Markowitz V."/>
            <person name="Hugenholtz P."/>
            <person name="Kyrpides N.C."/>
            <person name="Klenk H.P."/>
        </authorList>
    </citation>
    <scope>NUCLEOTIDE SEQUENCE [LARGE SCALE GENOMIC DNA]</scope>
    <source>
        <strain evidence="10">ATCC 49802 / DSM 20745 / S 6022</strain>
    </source>
</reference>
<dbReference type="InterPro" id="IPR029028">
    <property type="entry name" value="Alpha/beta_knot_MTases"/>
</dbReference>
<dbReference type="SUPFAM" id="SSF75217">
    <property type="entry name" value="alpha/beta knot"/>
    <property type="match status" value="1"/>
</dbReference>
<feature type="domain" description="tRNA/rRNA methyltransferase SpoU type" evidence="8">
    <location>
        <begin position="12"/>
        <end position="152"/>
    </location>
</feature>
<keyword evidence="6 7" id="KW-0694">RNA-binding</keyword>
<dbReference type="CDD" id="cd18092">
    <property type="entry name" value="SpoU-like_TrmH"/>
    <property type="match status" value="1"/>
</dbReference>
<dbReference type="InterPro" id="IPR033671">
    <property type="entry name" value="TrmH"/>
</dbReference>
<dbReference type="Gene3D" id="3.40.1280.10">
    <property type="match status" value="1"/>
</dbReference>
<dbReference type="GO" id="GO:0000049">
    <property type="term" value="F:tRNA binding"/>
    <property type="evidence" value="ECO:0007669"/>
    <property type="project" value="UniProtKB-UniRule"/>
</dbReference>
<comment type="caution">
    <text evidence="7">Lacks conserved residue(s) required for the propagation of feature annotation.</text>
</comment>
<feature type="binding site" evidence="7">
    <location>
        <position position="132"/>
    </location>
    <ligand>
        <name>S-adenosyl-L-methionine</name>
        <dbReference type="ChEBI" id="CHEBI:59789"/>
    </ligand>
</feature>
<keyword evidence="4 7" id="KW-0949">S-adenosyl-L-methionine</keyword>
<dbReference type="HAMAP" id="MF_02060">
    <property type="entry name" value="tRNA_methyltr_TrmH"/>
    <property type="match status" value="1"/>
</dbReference>
<feature type="binding site" evidence="7">
    <location>
        <position position="89"/>
    </location>
    <ligand>
        <name>S-adenosyl-L-methionine</name>
        <dbReference type="ChEBI" id="CHEBI:59789"/>
    </ligand>
</feature>
<keyword evidence="2 7" id="KW-0489">Methyltransferase</keyword>
<evidence type="ECO:0000256" key="1">
    <source>
        <dbReference type="ARBA" id="ARBA00022555"/>
    </source>
</evidence>
<dbReference type="STRING" id="479434.Sthe_2424"/>
<dbReference type="GO" id="GO:0002938">
    <property type="term" value="P:tRNA guanine ribose methylation"/>
    <property type="evidence" value="ECO:0007669"/>
    <property type="project" value="UniProtKB-UniRule"/>
</dbReference>
<dbReference type="EC" id="2.1.1.34" evidence="7"/>
<keyword evidence="3 7" id="KW-0808">Transferase</keyword>
<comment type="function">
    <text evidence="7">Catalyzes the 2'-O methylation of guanosine at position 18 in tRNA.</text>
</comment>
<keyword evidence="5 7" id="KW-0819">tRNA processing</keyword>
<evidence type="ECO:0000259" key="8">
    <source>
        <dbReference type="Pfam" id="PF00588"/>
    </source>
</evidence>
<dbReference type="OrthoDB" id="9794400at2"/>
<dbReference type="eggNOG" id="COG0566">
    <property type="taxonomic scope" value="Bacteria"/>
</dbReference>
<dbReference type="PANTHER" id="PTHR43453">
    <property type="entry name" value="RRNA METHYLASE-LIKE"/>
    <property type="match status" value="1"/>
</dbReference>
<dbReference type="Proteomes" id="UP000002027">
    <property type="component" value="Chromosome 1"/>
</dbReference>
<comment type="catalytic activity">
    <reaction evidence="7">
        <text>guanosine(18) in tRNA + S-adenosyl-L-methionine = 2'-O-methylguanosine(18) in tRNA + S-adenosyl-L-homocysteine + H(+)</text>
        <dbReference type="Rhea" id="RHEA:20077"/>
        <dbReference type="Rhea" id="RHEA-COMP:10190"/>
        <dbReference type="Rhea" id="RHEA-COMP:10192"/>
        <dbReference type="ChEBI" id="CHEBI:15378"/>
        <dbReference type="ChEBI" id="CHEBI:57856"/>
        <dbReference type="ChEBI" id="CHEBI:59789"/>
        <dbReference type="ChEBI" id="CHEBI:74269"/>
        <dbReference type="ChEBI" id="CHEBI:74445"/>
        <dbReference type="EC" id="2.1.1.34"/>
    </reaction>
</comment>
<dbReference type="HOGENOM" id="CLU_021322_4_2_0"/>
<keyword evidence="10" id="KW-1185">Reference proteome</keyword>
<evidence type="ECO:0000256" key="3">
    <source>
        <dbReference type="ARBA" id="ARBA00022679"/>
    </source>
</evidence>
<dbReference type="PANTHER" id="PTHR43453:SF1">
    <property type="entry name" value="TRNA_RRNA METHYLTRANSFERASE SPOU TYPE DOMAIN-CONTAINING PROTEIN"/>
    <property type="match status" value="1"/>
</dbReference>